<reference evidence="2" key="1">
    <citation type="journal article" date="2019" name="Int. J. Syst. Evol. Microbiol.">
        <title>The Global Catalogue of Microorganisms (GCM) 10K type strain sequencing project: providing services to taxonomists for standard genome sequencing and annotation.</title>
        <authorList>
            <consortium name="The Broad Institute Genomics Platform"/>
            <consortium name="The Broad Institute Genome Sequencing Center for Infectious Disease"/>
            <person name="Wu L."/>
            <person name="Ma J."/>
        </authorList>
    </citation>
    <scope>NUCLEOTIDE SEQUENCE [LARGE SCALE GENOMIC DNA]</scope>
    <source>
        <strain evidence="2">CCM 8689</strain>
    </source>
</reference>
<sequence length="537" mass="60156">MKTLNRIFFTAILLCLLTLYSGCKKDWLEVNYNPRDLTDTNARPYLLLAPLLEYTADFSPDFDFLSMWMGYWASPTLPAAINITTYNNIPYTSMPSKNLPFLEEKAQSLGMDFYLGIAKTLRALYWSRIVDKINDVPYTEAFKADILKPKYEDGKSIYEDLMKQLTLASSLISSADISKNEKLSEADIMFHGDRIKWLQFINTVKLRLLIHQANRADRADYIAKEIQVIKTQGSGFLPMGTDAAVNPGWSTTVKVSTYFGLYSNNNSYGGSRGDIFSGVNSVDFAHANEYALNLLKNNSDPRIGGFYSQIEKPFPAGGAQPFAQPGPNSFRGSRLGLAINTFQYPYQTKQYLSAVGGSANNGVVSPSAVGIIKGNNMSAWVITSVENAFLQSEAVWRGWIPGDAEQSYKIAVKESFRWLNMGGNTNIPALSDAIFDQWYNAQQNNPQVSWSAAPDKYKLVMFQKYIALNGIDPVETWIDYRRNGRFPDLPVSVDPARVGNTVPFRLAYTSDEIITNSANLQALGPIDMFTGRIWWMP</sequence>
<dbReference type="RefSeq" id="WP_378960134.1">
    <property type="nucleotide sequence ID" value="NZ_JBHRXC010000016.1"/>
</dbReference>
<dbReference type="InterPro" id="IPR041662">
    <property type="entry name" value="SusD-like_2"/>
</dbReference>
<organism evidence="1 2">
    <name type="scientific">Pedobacter jamesrossensis</name>
    <dbReference type="NCBI Taxonomy" id="1908238"/>
    <lineage>
        <taxon>Bacteria</taxon>
        <taxon>Pseudomonadati</taxon>
        <taxon>Bacteroidota</taxon>
        <taxon>Sphingobacteriia</taxon>
        <taxon>Sphingobacteriales</taxon>
        <taxon>Sphingobacteriaceae</taxon>
        <taxon>Pedobacter</taxon>
    </lineage>
</organism>
<protein>
    <submittedName>
        <fullName evidence="1">SusD/RagB family nutrient-binding outer membrane lipoprotein</fullName>
    </submittedName>
</protein>
<dbReference type="Gene3D" id="1.25.40.390">
    <property type="match status" value="1"/>
</dbReference>
<evidence type="ECO:0000313" key="1">
    <source>
        <dbReference type="EMBL" id="MFC4196793.1"/>
    </source>
</evidence>
<comment type="caution">
    <text evidence="1">The sequence shown here is derived from an EMBL/GenBank/DDBJ whole genome shotgun (WGS) entry which is preliminary data.</text>
</comment>
<dbReference type="InterPro" id="IPR011990">
    <property type="entry name" value="TPR-like_helical_dom_sf"/>
</dbReference>
<dbReference type="SUPFAM" id="SSF48452">
    <property type="entry name" value="TPR-like"/>
    <property type="match status" value="1"/>
</dbReference>
<gene>
    <name evidence="1" type="ORF">ACFOUY_08795</name>
</gene>
<evidence type="ECO:0000313" key="2">
    <source>
        <dbReference type="Proteomes" id="UP001595792"/>
    </source>
</evidence>
<proteinExistence type="predicted"/>
<dbReference type="Pfam" id="PF12771">
    <property type="entry name" value="SusD-like_2"/>
    <property type="match status" value="1"/>
</dbReference>
<name>A0ABV8NLD6_9SPHI</name>
<accession>A0ABV8NLD6</accession>
<dbReference type="Proteomes" id="UP001595792">
    <property type="component" value="Unassembled WGS sequence"/>
</dbReference>
<dbReference type="EMBL" id="JBHSBY010000038">
    <property type="protein sequence ID" value="MFC4196793.1"/>
    <property type="molecule type" value="Genomic_DNA"/>
</dbReference>
<keyword evidence="1" id="KW-0449">Lipoprotein</keyword>
<keyword evidence="2" id="KW-1185">Reference proteome</keyword>